<dbReference type="EMBL" id="VISO01000003">
    <property type="protein sequence ID" value="TVZ66940.1"/>
    <property type="molecule type" value="Genomic_DNA"/>
</dbReference>
<organism evidence="4 5">
    <name type="scientific">Rhizobium mongolense USDA 1844</name>
    <dbReference type="NCBI Taxonomy" id="1079460"/>
    <lineage>
        <taxon>Bacteria</taxon>
        <taxon>Pseudomonadati</taxon>
        <taxon>Pseudomonadota</taxon>
        <taxon>Alphaproteobacteria</taxon>
        <taxon>Hyphomicrobiales</taxon>
        <taxon>Rhizobiaceae</taxon>
        <taxon>Rhizobium/Agrobacterium group</taxon>
        <taxon>Rhizobium</taxon>
    </lineage>
</organism>
<dbReference type="InterPro" id="IPR014031">
    <property type="entry name" value="Ketoacyl_synth_C"/>
</dbReference>
<dbReference type="Pfam" id="PF16197">
    <property type="entry name" value="KAsynt_C_assoc"/>
    <property type="match status" value="1"/>
</dbReference>
<dbReference type="Proteomes" id="UP000319824">
    <property type="component" value="Unassembled WGS sequence"/>
</dbReference>
<dbReference type="InterPro" id="IPR020841">
    <property type="entry name" value="PKS_Beta-ketoAc_synthase_dom"/>
</dbReference>
<evidence type="ECO:0000256" key="1">
    <source>
        <dbReference type="ARBA" id="ARBA00022450"/>
    </source>
</evidence>
<dbReference type="GO" id="GO:0006633">
    <property type="term" value="P:fatty acid biosynthetic process"/>
    <property type="evidence" value="ECO:0007669"/>
    <property type="project" value="TreeGrafter"/>
</dbReference>
<dbReference type="Gene3D" id="3.40.47.10">
    <property type="match status" value="1"/>
</dbReference>
<accession>A0A559SX48</accession>
<dbReference type="AlphaFoldDB" id="A0A559SX48"/>
<feature type="domain" description="Ketosynthase family 3 (KS3)" evidence="3">
    <location>
        <begin position="1"/>
        <end position="120"/>
    </location>
</feature>
<evidence type="ECO:0000313" key="5">
    <source>
        <dbReference type="Proteomes" id="UP000319824"/>
    </source>
</evidence>
<keyword evidence="1" id="KW-0596">Phosphopantetheine</keyword>
<proteinExistence type="predicted"/>
<dbReference type="PROSITE" id="PS52004">
    <property type="entry name" value="KS3_2"/>
    <property type="match status" value="1"/>
</dbReference>
<dbReference type="SUPFAM" id="SSF53901">
    <property type="entry name" value="Thiolase-like"/>
    <property type="match status" value="1"/>
</dbReference>
<dbReference type="InterPro" id="IPR050091">
    <property type="entry name" value="PKS_NRPS_Biosynth_Enz"/>
</dbReference>
<evidence type="ECO:0000259" key="3">
    <source>
        <dbReference type="PROSITE" id="PS52004"/>
    </source>
</evidence>
<comment type="caution">
    <text evidence="4">The sequence shown here is derived from an EMBL/GenBank/DDBJ whole genome shotgun (WGS) entry which is preliminary data.</text>
</comment>
<dbReference type="PANTHER" id="PTHR43775:SF37">
    <property type="entry name" value="SI:DKEY-61P9.11"/>
    <property type="match status" value="1"/>
</dbReference>
<dbReference type="Gene3D" id="3.30.70.3290">
    <property type="match status" value="1"/>
</dbReference>
<dbReference type="PANTHER" id="PTHR43775">
    <property type="entry name" value="FATTY ACID SYNTHASE"/>
    <property type="match status" value="1"/>
</dbReference>
<keyword evidence="2" id="KW-0597">Phosphoprotein</keyword>
<protein>
    <submittedName>
        <fullName evidence="4">Beta-ketoacyl synthase-like protein</fullName>
    </submittedName>
</protein>
<dbReference type="CDD" id="cd00833">
    <property type="entry name" value="PKS"/>
    <property type="match status" value="1"/>
</dbReference>
<dbReference type="Pfam" id="PF02801">
    <property type="entry name" value="Ketoacyl-synt_C"/>
    <property type="match status" value="1"/>
</dbReference>
<dbReference type="GO" id="GO:0004312">
    <property type="term" value="F:fatty acid synthase activity"/>
    <property type="evidence" value="ECO:0007669"/>
    <property type="project" value="TreeGrafter"/>
</dbReference>
<sequence length="251" mass="27309">MSWYATPLGDPIEFNGLKEAFAEVCGQKDKCALGSVKGNVGHLDAAAGVCGLIKTALALQNAKIPGMANYTRPNPRIDLDNSPFYIPAEMMDWPKQEGPRYAGVSSFGVGGTNVHVILEEPPSRKRDMAGDVRGPHILPLSARNPAALSAMRSNLKNHLVKHPGASLAEIAHTLQAGRRQFSHRIAIAATNADEAQERLVADRYQSSGRATRHHRSHSCFRGKARNMLAWVQPFIATSRSLRSGSIAGRRW</sequence>
<dbReference type="SMART" id="SM00825">
    <property type="entry name" value="PKS_KS"/>
    <property type="match status" value="1"/>
</dbReference>
<evidence type="ECO:0000313" key="4">
    <source>
        <dbReference type="EMBL" id="TVZ66940.1"/>
    </source>
</evidence>
<name>A0A559SX48_9HYPH</name>
<evidence type="ECO:0000256" key="2">
    <source>
        <dbReference type="ARBA" id="ARBA00022553"/>
    </source>
</evidence>
<dbReference type="InterPro" id="IPR016039">
    <property type="entry name" value="Thiolase-like"/>
</dbReference>
<reference evidence="4 5" key="1">
    <citation type="submission" date="2019-06" db="EMBL/GenBank/DDBJ databases">
        <title>Pac Bio to generate improved reference genome sequences for organisms with transposon mutant libraries (support for FEBA project).</title>
        <authorList>
            <person name="Blow M."/>
        </authorList>
    </citation>
    <scope>NUCLEOTIDE SEQUENCE [LARGE SCALE GENOMIC DNA]</scope>
    <source>
        <strain evidence="4 5">USDA 1844</strain>
    </source>
</reference>
<dbReference type="InterPro" id="IPR032821">
    <property type="entry name" value="PKS_assoc"/>
</dbReference>
<gene>
    <name evidence="4" type="ORF">BCL32_7371</name>
</gene>